<feature type="compositionally biased region" description="Low complexity" evidence="1">
    <location>
        <begin position="189"/>
        <end position="231"/>
    </location>
</feature>
<gene>
    <name evidence="3" type="ORF">GSI_05643</name>
</gene>
<dbReference type="PANTHER" id="PTHR34883:SF15">
    <property type="entry name" value="EXTRACELLULAR SERINE-RICH PROTEIN"/>
    <property type="match status" value="1"/>
</dbReference>
<accession>A0A2G8SFC4</accession>
<dbReference type="Proteomes" id="UP000230002">
    <property type="component" value="Unassembled WGS sequence"/>
</dbReference>
<feature type="chain" id="PRO_5013782274" description="Blue (type 1) copper domain-containing protein" evidence="2">
    <location>
        <begin position="19"/>
        <end position="293"/>
    </location>
</feature>
<evidence type="ECO:0000256" key="2">
    <source>
        <dbReference type="SAM" id="SignalP"/>
    </source>
</evidence>
<proteinExistence type="predicted"/>
<dbReference type="PANTHER" id="PTHR34883">
    <property type="entry name" value="SERINE-RICH PROTEIN, PUTATIVE-RELATED-RELATED"/>
    <property type="match status" value="1"/>
</dbReference>
<evidence type="ECO:0000256" key="1">
    <source>
        <dbReference type="SAM" id="MobiDB-lite"/>
    </source>
</evidence>
<evidence type="ECO:0008006" key="5">
    <source>
        <dbReference type="Google" id="ProtNLM"/>
    </source>
</evidence>
<evidence type="ECO:0000313" key="3">
    <source>
        <dbReference type="EMBL" id="PIL32397.1"/>
    </source>
</evidence>
<name>A0A2G8SFC4_9APHY</name>
<protein>
    <recommendedName>
        <fullName evidence="5">Blue (type 1) copper domain-containing protein</fullName>
    </recommendedName>
</protein>
<dbReference type="AlphaFoldDB" id="A0A2G8SFC4"/>
<comment type="caution">
    <text evidence="3">The sequence shown here is derived from an EMBL/GenBank/DDBJ whole genome shotgun (WGS) entry which is preliminary data.</text>
</comment>
<dbReference type="Gene3D" id="2.60.40.420">
    <property type="entry name" value="Cupredoxins - blue copper proteins"/>
    <property type="match status" value="1"/>
</dbReference>
<dbReference type="InterPro" id="IPR008972">
    <property type="entry name" value="Cupredoxin"/>
</dbReference>
<sequence length="293" mass="28173">MRYSVAVSALALATAVFAQDPIIIHVGNDGHGVKKLAFTPSSVSAPNGTIVTFVFDTPSTNHTVAQSAFAKPCAPLAGGFDSGYTPGPANAGDPPATWNLTITNDAKPIWFYCAQEATAPAHCIAGMVGAINAPAPPAMNNFAAFQLLAGAATTVAQPTPALSGLGAFASAAPTILVSSAASGVTATATASASDSSSASTSTSVSSATDSASTATPSSTTTQGNTDTTPPSSASAAPGTTTDNGAVVTTTMTSSATSSSAPASTSNAAAAGAGAVGTNGLVWAVAAVFGAALL</sequence>
<feature type="signal peptide" evidence="2">
    <location>
        <begin position="1"/>
        <end position="18"/>
    </location>
</feature>
<keyword evidence="4" id="KW-1185">Reference proteome</keyword>
<reference evidence="3 4" key="1">
    <citation type="journal article" date="2015" name="Sci. Rep.">
        <title>Chromosome-level genome map provides insights into diverse defense mechanisms in the medicinal fungus Ganoderma sinense.</title>
        <authorList>
            <person name="Zhu Y."/>
            <person name="Xu J."/>
            <person name="Sun C."/>
            <person name="Zhou S."/>
            <person name="Xu H."/>
            <person name="Nelson D.R."/>
            <person name="Qian J."/>
            <person name="Song J."/>
            <person name="Luo H."/>
            <person name="Xiang L."/>
            <person name="Li Y."/>
            <person name="Xu Z."/>
            <person name="Ji A."/>
            <person name="Wang L."/>
            <person name="Lu S."/>
            <person name="Hayward A."/>
            <person name="Sun W."/>
            <person name="Li X."/>
            <person name="Schwartz D.C."/>
            <person name="Wang Y."/>
            <person name="Chen S."/>
        </authorList>
    </citation>
    <scope>NUCLEOTIDE SEQUENCE [LARGE SCALE GENOMIC DNA]</scope>
    <source>
        <strain evidence="3 4">ZZ0214-1</strain>
    </source>
</reference>
<dbReference type="EMBL" id="AYKW01000011">
    <property type="protein sequence ID" value="PIL32397.1"/>
    <property type="molecule type" value="Genomic_DNA"/>
</dbReference>
<organism evidence="3 4">
    <name type="scientific">Ganoderma sinense ZZ0214-1</name>
    <dbReference type="NCBI Taxonomy" id="1077348"/>
    <lineage>
        <taxon>Eukaryota</taxon>
        <taxon>Fungi</taxon>
        <taxon>Dikarya</taxon>
        <taxon>Basidiomycota</taxon>
        <taxon>Agaricomycotina</taxon>
        <taxon>Agaricomycetes</taxon>
        <taxon>Polyporales</taxon>
        <taxon>Polyporaceae</taxon>
        <taxon>Ganoderma</taxon>
    </lineage>
</organism>
<dbReference type="CDD" id="cd00920">
    <property type="entry name" value="Cupredoxin"/>
    <property type="match status" value="1"/>
</dbReference>
<evidence type="ECO:0000313" key="4">
    <source>
        <dbReference type="Proteomes" id="UP000230002"/>
    </source>
</evidence>
<dbReference type="InterPro" id="IPR052953">
    <property type="entry name" value="Ser-rich/MCO-related"/>
</dbReference>
<keyword evidence="2" id="KW-0732">Signal</keyword>
<dbReference type="OrthoDB" id="2331100at2759"/>
<dbReference type="SUPFAM" id="SSF49503">
    <property type="entry name" value="Cupredoxins"/>
    <property type="match status" value="1"/>
</dbReference>
<feature type="region of interest" description="Disordered" evidence="1">
    <location>
        <begin position="189"/>
        <end position="245"/>
    </location>
</feature>
<dbReference type="STRING" id="1077348.A0A2G8SFC4"/>